<dbReference type="InterPro" id="IPR051683">
    <property type="entry name" value="Enoyl-CoA_Hydratase/Isomerase"/>
</dbReference>
<dbReference type="InterPro" id="IPR029045">
    <property type="entry name" value="ClpP/crotonase-like_dom_sf"/>
</dbReference>
<dbReference type="PANTHER" id="PTHR42964">
    <property type="entry name" value="ENOYL-COA HYDRATASE"/>
    <property type="match status" value="1"/>
</dbReference>
<keyword evidence="2" id="KW-0472">Membrane</keyword>
<keyword evidence="2" id="KW-0812">Transmembrane</keyword>
<evidence type="ECO:0000256" key="1">
    <source>
        <dbReference type="ARBA" id="ARBA00005254"/>
    </source>
</evidence>
<dbReference type="Gene3D" id="3.90.226.10">
    <property type="entry name" value="2-enoyl-CoA Hydratase, Chain A, domain 1"/>
    <property type="match status" value="1"/>
</dbReference>
<proteinExistence type="inferred from homology"/>
<comment type="similarity">
    <text evidence="1">Belongs to the enoyl-CoA hydratase/isomerase family.</text>
</comment>
<protein>
    <submittedName>
        <fullName evidence="3">Enoyl-CoA hydratase/isomerase</fullName>
    </submittedName>
</protein>
<dbReference type="AlphaFoldDB" id="M4TNH3"/>
<dbReference type="SUPFAM" id="SSF52096">
    <property type="entry name" value="ClpP/crotonase"/>
    <property type="match status" value="1"/>
</dbReference>
<feature type="transmembrane region" description="Helical" evidence="2">
    <location>
        <begin position="129"/>
        <end position="150"/>
    </location>
</feature>
<organism evidence="3">
    <name type="scientific">Nostoc sp. 'Peltigera membranacea cyanobiont'</name>
    <dbReference type="NCBI Taxonomy" id="414689"/>
    <lineage>
        <taxon>Bacteria</taxon>
        <taxon>Bacillati</taxon>
        <taxon>Cyanobacteriota</taxon>
        <taxon>Cyanophyceae</taxon>
        <taxon>Nostocales</taxon>
        <taxon>Nostocaceae</taxon>
        <taxon>Nostoc</taxon>
        <taxon>Nostoc cyanobionts</taxon>
    </lineage>
</organism>
<keyword evidence="2" id="KW-1133">Transmembrane helix</keyword>
<dbReference type="Pfam" id="PF00378">
    <property type="entry name" value="ECH_1"/>
    <property type="match status" value="1"/>
</dbReference>
<sequence>MELTSKVVEYQLDSGVAWIKLASPRSGNALNAALISQLSRSIQDAINDESCRVITISATGSDFCKGLDLEEAFAKGSLPDQEFFKILVDCLTLIYSSSRPVIACVEGNVTGGGVGLVAACDIVLASNKAVFMLSEVIVGMIPALIAPFLLRRLTPARLRYMTLSSRGIPAPEAQIFGLVDEVATEGMLQTLNRQLQRLFCCSPHAIAQSKQYFEQLHSVDLHQQTELALNEQRADVGALL</sequence>
<dbReference type="CDD" id="cd06558">
    <property type="entry name" value="crotonase-like"/>
    <property type="match status" value="1"/>
</dbReference>
<evidence type="ECO:0000256" key="2">
    <source>
        <dbReference type="SAM" id="Phobius"/>
    </source>
</evidence>
<dbReference type="EMBL" id="KC407995">
    <property type="protein sequence ID" value="AGH69803.1"/>
    <property type="molecule type" value="Genomic_DNA"/>
</dbReference>
<dbReference type="InterPro" id="IPR001753">
    <property type="entry name" value="Enoyl-CoA_hydra/iso"/>
</dbReference>
<reference evidence="3" key="1">
    <citation type="journal article" date="2013" name="Proc. Natl. Acad. Sci. U.S.A.">
        <title>Metagenomic natural product discovery in lichen provides evidence for a family of biosynthetic pathways in diverse symbioses.</title>
        <authorList>
            <person name="Kampa A."/>
            <person name="Gagunashvili A.N."/>
            <person name="Gulder T.A."/>
            <person name="Morinaka B.I."/>
            <person name="Daolio C."/>
            <person name="Godejohann M."/>
            <person name="Miao V.P."/>
            <person name="Piel J."/>
            <person name="Andresson O.S."/>
        </authorList>
    </citation>
    <scope>NUCLEOTIDE SEQUENCE</scope>
</reference>
<accession>M4TNH3</accession>
<name>M4TNH3_9NOSO</name>
<dbReference type="PANTHER" id="PTHR42964:SF1">
    <property type="entry name" value="POLYKETIDE BIOSYNTHESIS ENOYL-COA HYDRATASE PKSH-RELATED"/>
    <property type="match status" value="1"/>
</dbReference>
<dbReference type="GO" id="GO:0016853">
    <property type="term" value="F:isomerase activity"/>
    <property type="evidence" value="ECO:0007669"/>
    <property type="project" value="UniProtKB-KW"/>
</dbReference>
<evidence type="ECO:0000313" key="3">
    <source>
        <dbReference type="EMBL" id="AGH69803.1"/>
    </source>
</evidence>
<keyword evidence="3" id="KW-0413">Isomerase</keyword>